<keyword evidence="3 6" id="KW-0808">Transferase</keyword>
<dbReference type="VEuPathDB" id="FungiDB:AB675_4521"/>
<keyword evidence="5" id="KW-0443">Lipid metabolism</keyword>
<dbReference type="STRING" id="1664694.A0A0N1H326"/>
<dbReference type="RefSeq" id="XP_017999076.1">
    <property type="nucleotide sequence ID" value="XM_018144665.1"/>
</dbReference>
<dbReference type="CDD" id="cd02440">
    <property type="entry name" value="AdoMet_MTases"/>
    <property type="match status" value="1"/>
</dbReference>
<proteinExistence type="inferred from homology"/>
<keyword evidence="4" id="KW-0949">S-adenosyl-L-methionine</keyword>
<evidence type="ECO:0000256" key="5">
    <source>
        <dbReference type="ARBA" id="ARBA00023098"/>
    </source>
</evidence>
<keyword evidence="2 6" id="KW-0489">Methyltransferase</keyword>
<evidence type="ECO:0000256" key="1">
    <source>
        <dbReference type="ARBA" id="ARBA00010815"/>
    </source>
</evidence>
<evidence type="ECO:0000313" key="6">
    <source>
        <dbReference type="EMBL" id="KPI39113.1"/>
    </source>
</evidence>
<dbReference type="GeneID" id="28736545"/>
<dbReference type="PANTHER" id="PTHR43667:SF2">
    <property type="entry name" value="FATTY ACID C-METHYL TRANSFERASE"/>
    <property type="match status" value="1"/>
</dbReference>
<dbReference type="PIRSF" id="PIRSF003085">
    <property type="entry name" value="CMAS"/>
    <property type="match status" value="1"/>
</dbReference>
<dbReference type="InterPro" id="IPR029063">
    <property type="entry name" value="SAM-dependent_MTases_sf"/>
</dbReference>
<dbReference type="PANTHER" id="PTHR43667">
    <property type="entry name" value="CYCLOPROPANE-FATTY-ACYL-PHOSPHOLIPID SYNTHASE"/>
    <property type="match status" value="1"/>
</dbReference>
<dbReference type="SUPFAM" id="SSF53335">
    <property type="entry name" value="S-adenosyl-L-methionine-dependent methyltransferases"/>
    <property type="match status" value="1"/>
</dbReference>
<dbReference type="InterPro" id="IPR003333">
    <property type="entry name" value="CMAS"/>
</dbReference>
<dbReference type="GO" id="GO:0008168">
    <property type="term" value="F:methyltransferase activity"/>
    <property type="evidence" value="ECO:0007669"/>
    <property type="project" value="UniProtKB-KW"/>
</dbReference>
<evidence type="ECO:0000256" key="2">
    <source>
        <dbReference type="ARBA" id="ARBA00022603"/>
    </source>
</evidence>
<evidence type="ECO:0000256" key="3">
    <source>
        <dbReference type="ARBA" id="ARBA00022679"/>
    </source>
</evidence>
<reference evidence="6 7" key="1">
    <citation type="submission" date="2015-06" db="EMBL/GenBank/DDBJ databases">
        <title>Draft genome of the ant-associated black yeast Phialophora attae CBS 131958.</title>
        <authorList>
            <person name="Moreno L.F."/>
            <person name="Stielow B.J."/>
            <person name="de Hoog S."/>
            <person name="Vicente V.A."/>
            <person name="Weiss V.A."/>
            <person name="de Vries M."/>
            <person name="Cruz L.M."/>
            <person name="Souza E.M."/>
        </authorList>
    </citation>
    <scope>NUCLEOTIDE SEQUENCE [LARGE SCALE GENOMIC DNA]</scope>
    <source>
        <strain evidence="6 7">CBS 131958</strain>
    </source>
</reference>
<dbReference type="OrthoDB" id="8300214at2759"/>
<dbReference type="GO" id="GO:0008610">
    <property type="term" value="P:lipid biosynthetic process"/>
    <property type="evidence" value="ECO:0007669"/>
    <property type="project" value="InterPro"/>
</dbReference>
<dbReference type="Gene3D" id="3.40.50.150">
    <property type="entry name" value="Vaccinia Virus protein VP39"/>
    <property type="match status" value="1"/>
</dbReference>
<gene>
    <name evidence="6" type="ORF">AB675_4521</name>
</gene>
<organism evidence="6 7">
    <name type="scientific">Cyphellophora attinorum</name>
    <dbReference type="NCBI Taxonomy" id="1664694"/>
    <lineage>
        <taxon>Eukaryota</taxon>
        <taxon>Fungi</taxon>
        <taxon>Dikarya</taxon>
        <taxon>Ascomycota</taxon>
        <taxon>Pezizomycotina</taxon>
        <taxon>Eurotiomycetes</taxon>
        <taxon>Chaetothyriomycetidae</taxon>
        <taxon>Chaetothyriales</taxon>
        <taxon>Cyphellophoraceae</taxon>
        <taxon>Cyphellophora</taxon>
    </lineage>
</organism>
<sequence length="455" mass="50461">MAGLIASALDSVRGYAGSLAWGPLVNISKSTILSLLGNIQCGQLTVIEQDGTTTVCGNAAGGTRDDPITTLEVKRDAFWLRLALFADMGFAESYMLGEVKCPDLTAFFRIFILNRTYLANGSTFTSTLSTAISGLLRKANTLPNALLNISAHYDISNDMFSAFLSPDLTYSCPIWAPLSSRKPNSAEESLESAQYRKLDRFIDNARIKPTDHVLEIGTGWGSFAIRAVQRTGCRITSLTLSAEQKTLADRRIADAGLTENIEVLLCDYRALPMPTTGPYDKVVSIEMLEAVGREFLITYFECIHKLLRSDGGIAVFQCITMPESRYEAYARSEDFIRKYIFPGGHLPTVTQLVDSIHAGGKGLLVVDNIENIGTHYAKTLRIWKENFLNNFEQRIRPSLIAEHEGMTEADAQLFKRKWEYYFTYCEAGFNTRTLGDVIITVSREGAMELAEDIPL</sequence>
<comment type="caution">
    <text evidence="6">The sequence shown here is derived from an EMBL/GenBank/DDBJ whole genome shotgun (WGS) entry which is preliminary data.</text>
</comment>
<comment type="similarity">
    <text evidence="1">Belongs to the CFA/CMAS family.</text>
</comment>
<accession>A0A0N1H326</accession>
<dbReference type="Proteomes" id="UP000038010">
    <property type="component" value="Unassembled WGS sequence"/>
</dbReference>
<dbReference type="Pfam" id="PF02353">
    <property type="entry name" value="CMAS"/>
    <property type="match status" value="1"/>
</dbReference>
<name>A0A0N1H326_9EURO</name>
<dbReference type="AlphaFoldDB" id="A0A0N1H326"/>
<dbReference type="GO" id="GO:0032259">
    <property type="term" value="P:methylation"/>
    <property type="evidence" value="ECO:0007669"/>
    <property type="project" value="UniProtKB-KW"/>
</dbReference>
<dbReference type="EMBL" id="LFJN01000016">
    <property type="protein sequence ID" value="KPI39113.1"/>
    <property type="molecule type" value="Genomic_DNA"/>
</dbReference>
<dbReference type="InterPro" id="IPR050723">
    <property type="entry name" value="CFA/CMAS"/>
</dbReference>
<evidence type="ECO:0000256" key="4">
    <source>
        <dbReference type="ARBA" id="ARBA00022691"/>
    </source>
</evidence>
<protein>
    <submittedName>
        <fullName evidence="6">Tuberculostearic acid methyltransferase UfaA1</fullName>
    </submittedName>
</protein>
<evidence type="ECO:0000313" key="7">
    <source>
        <dbReference type="Proteomes" id="UP000038010"/>
    </source>
</evidence>
<keyword evidence="7" id="KW-1185">Reference proteome</keyword>